<keyword evidence="3" id="KW-1185">Reference proteome</keyword>
<proteinExistence type="predicted"/>
<organism evidence="2 3">
    <name type="scientific">Thlaspi arvense</name>
    <name type="common">Field penny-cress</name>
    <dbReference type="NCBI Taxonomy" id="13288"/>
    <lineage>
        <taxon>Eukaryota</taxon>
        <taxon>Viridiplantae</taxon>
        <taxon>Streptophyta</taxon>
        <taxon>Embryophyta</taxon>
        <taxon>Tracheophyta</taxon>
        <taxon>Spermatophyta</taxon>
        <taxon>Magnoliopsida</taxon>
        <taxon>eudicotyledons</taxon>
        <taxon>Gunneridae</taxon>
        <taxon>Pentapetalae</taxon>
        <taxon>rosids</taxon>
        <taxon>malvids</taxon>
        <taxon>Brassicales</taxon>
        <taxon>Brassicaceae</taxon>
        <taxon>Thlaspideae</taxon>
        <taxon>Thlaspi</taxon>
    </lineage>
</organism>
<name>A0AAU9SQG2_THLAR</name>
<keyword evidence="1" id="KW-0472">Membrane</keyword>
<gene>
    <name evidence="2" type="ORF">TAV2_LOCUS22365</name>
</gene>
<evidence type="ECO:0000256" key="1">
    <source>
        <dbReference type="SAM" id="Phobius"/>
    </source>
</evidence>
<evidence type="ECO:0000313" key="3">
    <source>
        <dbReference type="Proteomes" id="UP000836841"/>
    </source>
</evidence>
<reference evidence="2 3" key="1">
    <citation type="submission" date="2022-03" db="EMBL/GenBank/DDBJ databases">
        <authorList>
            <person name="Nunn A."/>
            <person name="Chopra R."/>
            <person name="Nunn A."/>
            <person name="Contreras Garrido A."/>
        </authorList>
    </citation>
    <scope>NUCLEOTIDE SEQUENCE [LARGE SCALE GENOMIC DNA]</scope>
</reference>
<feature type="transmembrane region" description="Helical" evidence="1">
    <location>
        <begin position="104"/>
        <end position="133"/>
    </location>
</feature>
<keyword evidence="1" id="KW-0812">Transmembrane</keyword>
<dbReference type="Proteomes" id="UP000836841">
    <property type="component" value="Chromosome 6"/>
</dbReference>
<dbReference type="AlphaFoldDB" id="A0AAU9SQG2"/>
<keyword evidence="1" id="KW-1133">Transmembrane helix</keyword>
<sequence length="140" mass="15943">MRVRGYECDDDEDECSSDADEYDDGWMIITVSVIVILRIYAHASVSSLKKLGLILVNRHLHRMCGSTYTSLLCFHKLVLFDLVGEVLRVEEFNPLDNVFGGKGLFAAGVSCLIFVMRGISMSFLYFILCFLCLRFLRLLQ</sequence>
<evidence type="ECO:0000313" key="2">
    <source>
        <dbReference type="EMBL" id="CAH2070078.1"/>
    </source>
</evidence>
<feature type="transmembrane region" description="Helical" evidence="1">
    <location>
        <begin position="26"/>
        <end position="45"/>
    </location>
</feature>
<accession>A0AAU9SQG2</accession>
<dbReference type="EMBL" id="OU466862">
    <property type="protein sequence ID" value="CAH2070078.1"/>
    <property type="molecule type" value="Genomic_DNA"/>
</dbReference>
<protein>
    <submittedName>
        <fullName evidence="2">Uncharacterized protein</fullName>
    </submittedName>
</protein>